<dbReference type="InterPro" id="IPR036465">
    <property type="entry name" value="vWFA_dom_sf"/>
</dbReference>
<gene>
    <name evidence="4" type="ORF">DesfrDRAFT_2841</name>
</gene>
<dbReference type="EMBL" id="AECZ01000020">
    <property type="protein sequence ID" value="EFL50408.1"/>
    <property type="molecule type" value="Genomic_DNA"/>
</dbReference>
<evidence type="ECO:0000259" key="3">
    <source>
        <dbReference type="Pfam" id="PF13203"/>
    </source>
</evidence>
<dbReference type="AlphaFoldDB" id="E1JYZ2"/>
<comment type="caution">
    <text evidence="4">The sequence shown here is derived from an EMBL/GenBank/DDBJ whole genome shotgun (WGS) entry which is preliminary data.</text>
</comment>
<feature type="compositionally biased region" description="Basic and acidic residues" evidence="1">
    <location>
        <begin position="216"/>
        <end position="233"/>
    </location>
</feature>
<evidence type="ECO:0000313" key="5">
    <source>
        <dbReference type="Proteomes" id="UP000006250"/>
    </source>
</evidence>
<evidence type="ECO:0000259" key="2">
    <source>
        <dbReference type="Pfam" id="PF09967"/>
    </source>
</evidence>
<dbReference type="InterPro" id="IPR025154">
    <property type="entry name" value="Put_metallopeptidase_dom"/>
</dbReference>
<protein>
    <recommendedName>
        <fullName evidence="6">Metallopeptidase domain-containing protein</fullName>
    </recommendedName>
</protein>
<dbReference type="InterPro" id="IPR018698">
    <property type="entry name" value="VWA-like_dom"/>
</dbReference>
<dbReference type="PANTHER" id="PTHR38730:SF1">
    <property type="entry name" value="SLL7028 PROTEIN"/>
    <property type="match status" value="1"/>
</dbReference>
<evidence type="ECO:0000313" key="4">
    <source>
        <dbReference type="EMBL" id="EFL50408.1"/>
    </source>
</evidence>
<feature type="domain" description="VWA-like" evidence="2">
    <location>
        <begin position="317"/>
        <end position="440"/>
    </location>
</feature>
<dbReference type="OrthoDB" id="9761650at2"/>
<accession>E1JYZ2</accession>
<keyword evidence="5" id="KW-1185">Reference proteome</keyword>
<dbReference type="Pfam" id="PF13203">
    <property type="entry name" value="DUF2201_N"/>
    <property type="match status" value="1"/>
</dbReference>
<evidence type="ECO:0000256" key="1">
    <source>
        <dbReference type="SAM" id="MobiDB-lite"/>
    </source>
</evidence>
<evidence type="ECO:0008006" key="6">
    <source>
        <dbReference type="Google" id="ProtNLM"/>
    </source>
</evidence>
<dbReference type="PANTHER" id="PTHR38730">
    <property type="entry name" value="SLL7028 PROTEIN"/>
    <property type="match status" value="1"/>
</dbReference>
<proteinExistence type="predicted"/>
<sequence length="442" mass="47575">MNGPDPVSRAIARARMELVLGHPFFGAMVLQLLMREDTDCPDLWTDGVTLGYNPNTLAGCDEEEIAAMLAHEVLHLACEHHLRRGRRDPGLWNKACDLAINGLLVESGFTLPRGYAFDAAHAGRPAEAIYATLSGEMEERPGGKGDQGGKKKDASAEDADGGGQGDTPFAGPNRLRQAEAGNAKDTAARKKRQSASGPKDGRDKRPDGKPTQSVGEVRDHPGLRGEPSESARRELTAALRQDVAQSLRAAADMGNLSAHLARVLGDLARPKLPWGLILRRFVMARAVNDYTWSPPNRRHIHAGLYLPSPRSQTLGDVVLAIDTSGSVGDALLAAFCAELAAILDACDARLLVYFCDAAAHGPQVFTRHDPPPLLAPKGGGGTDYRPVFAKVAGEGLRPACLVYLTDFECDRFPEEPAYPVLWAVPETATRRPPFGEVLKLPR</sequence>
<feature type="region of interest" description="Disordered" evidence="1">
    <location>
        <begin position="136"/>
        <end position="233"/>
    </location>
</feature>
<dbReference type="eggNOG" id="COG3864">
    <property type="taxonomic scope" value="Bacteria"/>
</dbReference>
<dbReference type="RefSeq" id="WP_005994935.1">
    <property type="nucleotide sequence ID" value="NZ_AECZ01000020.1"/>
</dbReference>
<dbReference type="STRING" id="596151.DesfrDRAFT_2841"/>
<organism evidence="4 5">
    <name type="scientific">Solidesulfovibrio fructosivorans JJ]</name>
    <dbReference type="NCBI Taxonomy" id="596151"/>
    <lineage>
        <taxon>Bacteria</taxon>
        <taxon>Pseudomonadati</taxon>
        <taxon>Thermodesulfobacteriota</taxon>
        <taxon>Desulfovibrionia</taxon>
        <taxon>Desulfovibrionales</taxon>
        <taxon>Desulfovibrionaceae</taxon>
        <taxon>Solidesulfovibrio</taxon>
    </lineage>
</organism>
<dbReference type="SUPFAM" id="SSF53300">
    <property type="entry name" value="vWA-like"/>
    <property type="match status" value="1"/>
</dbReference>
<name>E1JYZ2_SOLFR</name>
<reference evidence="4 5" key="1">
    <citation type="submission" date="2010-08" db="EMBL/GenBank/DDBJ databases">
        <title>The draft genome of Desulfovibrio fructosovorans JJ.</title>
        <authorList>
            <consortium name="US DOE Joint Genome Institute (JGI-PGF)"/>
            <person name="Lucas S."/>
            <person name="Copeland A."/>
            <person name="Lapidus A."/>
            <person name="Cheng J.-F."/>
            <person name="Bruce D."/>
            <person name="Goodwin L."/>
            <person name="Pitluck S."/>
            <person name="Land M.L."/>
            <person name="Hauser L."/>
            <person name="Chang Y.-J."/>
            <person name="Jeffries C."/>
            <person name="Wall J.D."/>
            <person name="Stahl D.A."/>
            <person name="Arkin A.P."/>
            <person name="Dehal P."/>
            <person name="Stolyar S.M."/>
            <person name="Hazen T.C."/>
            <person name="Woyke T.J."/>
        </authorList>
    </citation>
    <scope>NUCLEOTIDE SEQUENCE [LARGE SCALE GENOMIC DNA]</scope>
    <source>
        <strain evidence="4 5">JJ</strain>
    </source>
</reference>
<dbReference type="Proteomes" id="UP000006250">
    <property type="component" value="Unassembled WGS sequence"/>
</dbReference>
<feature type="compositionally biased region" description="Basic and acidic residues" evidence="1">
    <location>
        <begin position="199"/>
        <end position="208"/>
    </location>
</feature>
<dbReference type="Pfam" id="PF09967">
    <property type="entry name" value="DUF2201"/>
    <property type="match status" value="1"/>
</dbReference>
<feature type="domain" description="Putative metallopeptidase" evidence="3">
    <location>
        <begin position="9"/>
        <end position="308"/>
    </location>
</feature>
<feature type="compositionally biased region" description="Basic and acidic residues" evidence="1">
    <location>
        <begin position="137"/>
        <end position="155"/>
    </location>
</feature>